<dbReference type="InterPro" id="IPR027417">
    <property type="entry name" value="P-loop_NTPase"/>
</dbReference>
<organism evidence="1 2">
    <name type="scientific">Lederbergia citrisecunda</name>
    <dbReference type="NCBI Taxonomy" id="2833583"/>
    <lineage>
        <taxon>Bacteria</taxon>
        <taxon>Bacillati</taxon>
        <taxon>Bacillota</taxon>
        <taxon>Bacilli</taxon>
        <taxon>Bacillales</taxon>
        <taxon>Bacillaceae</taxon>
        <taxon>Lederbergia</taxon>
    </lineage>
</organism>
<dbReference type="SUPFAM" id="SSF52540">
    <property type="entry name" value="P-loop containing nucleoside triphosphate hydrolases"/>
    <property type="match status" value="1"/>
</dbReference>
<dbReference type="EMBL" id="JAGYPJ010000001">
    <property type="protein sequence ID" value="MBS4200508.1"/>
    <property type="molecule type" value="Genomic_DNA"/>
</dbReference>
<evidence type="ECO:0000313" key="1">
    <source>
        <dbReference type="EMBL" id="MBS4200508.1"/>
    </source>
</evidence>
<comment type="caution">
    <text evidence="1">The sequence shown here is derived from an EMBL/GenBank/DDBJ whole genome shotgun (WGS) entry which is preliminary data.</text>
</comment>
<proteinExistence type="predicted"/>
<dbReference type="RefSeq" id="WP_213111080.1">
    <property type="nucleotide sequence ID" value="NZ_JAGYPJ010000001.1"/>
</dbReference>
<accession>A0A942YKK8</accession>
<dbReference type="Gene3D" id="3.40.50.300">
    <property type="entry name" value="P-loop containing nucleotide triphosphate hydrolases"/>
    <property type="match status" value="1"/>
</dbReference>
<gene>
    <name evidence="1" type="ORF">KHA93_12790</name>
</gene>
<reference evidence="1 2" key="1">
    <citation type="submission" date="2021-05" db="EMBL/GenBank/DDBJ databases">
        <title>Novel Bacillus species.</title>
        <authorList>
            <person name="Liu G."/>
        </authorList>
    </citation>
    <scope>NUCLEOTIDE SEQUENCE [LARGE SCALE GENOMIC DNA]</scope>
    <source>
        <strain evidence="1 2">FJAT-49732</strain>
    </source>
</reference>
<evidence type="ECO:0000313" key="2">
    <source>
        <dbReference type="Proteomes" id="UP000682713"/>
    </source>
</evidence>
<sequence length="169" mass="19999">MQYIYIISGPCGVGKSTVSREISKLVPNCALVEGDHLLHFYHDHSMLPWEERLWIAWKNLVDVTKNLLQHKLNVVIDFVVEDELEWFCTYFSHLEIKFKYVVLRADKDTLIERITNRGDTYMVDRSLFLLNQLENENPFNEPFLYDTTNKKTADIVKDIIEQKKFELTI</sequence>
<protein>
    <submittedName>
        <fullName evidence="1">AAA family ATPase</fullName>
    </submittedName>
</protein>
<dbReference type="AlphaFoldDB" id="A0A942YKK8"/>
<dbReference type="Proteomes" id="UP000682713">
    <property type="component" value="Unassembled WGS sequence"/>
</dbReference>
<dbReference type="Pfam" id="PF13238">
    <property type="entry name" value="AAA_18"/>
    <property type="match status" value="1"/>
</dbReference>
<keyword evidence="2" id="KW-1185">Reference proteome</keyword>
<name>A0A942YKK8_9BACI</name>